<organism evidence="3 4">
    <name type="scientific">Polyplax serrata</name>
    <name type="common">Common mouse louse</name>
    <dbReference type="NCBI Taxonomy" id="468196"/>
    <lineage>
        <taxon>Eukaryota</taxon>
        <taxon>Metazoa</taxon>
        <taxon>Ecdysozoa</taxon>
        <taxon>Arthropoda</taxon>
        <taxon>Hexapoda</taxon>
        <taxon>Insecta</taxon>
        <taxon>Pterygota</taxon>
        <taxon>Neoptera</taxon>
        <taxon>Paraneoptera</taxon>
        <taxon>Psocodea</taxon>
        <taxon>Troctomorpha</taxon>
        <taxon>Phthiraptera</taxon>
        <taxon>Anoplura</taxon>
        <taxon>Polyplacidae</taxon>
        <taxon>Polyplax</taxon>
    </lineage>
</organism>
<proteinExistence type="predicted"/>
<keyword evidence="2" id="KW-0472">Membrane</keyword>
<dbReference type="EMBL" id="JAWJWE010000037">
    <property type="protein sequence ID" value="KAK6625638.1"/>
    <property type="molecule type" value="Genomic_DNA"/>
</dbReference>
<keyword evidence="2" id="KW-0812">Transmembrane</keyword>
<dbReference type="AlphaFoldDB" id="A0AAN8NS76"/>
<reference evidence="3 4" key="1">
    <citation type="submission" date="2023-10" db="EMBL/GenBank/DDBJ databases">
        <title>Genomes of two closely related lineages of the louse Polyplax serrata with different host specificities.</title>
        <authorList>
            <person name="Martinu J."/>
            <person name="Tarabai H."/>
            <person name="Stefka J."/>
            <person name="Hypsa V."/>
        </authorList>
    </citation>
    <scope>NUCLEOTIDE SEQUENCE [LARGE SCALE GENOMIC DNA]</scope>
    <source>
        <strain evidence="3">HR10_N</strain>
    </source>
</reference>
<protein>
    <submittedName>
        <fullName evidence="3">Uncharacterized protein</fullName>
    </submittedName>
</protein>
<evidence type="ECO:0000256" key="1">
    <source>
        <dbReference type="SAM" id="MobiDB-lite"/>
    </source>
</evidence>
<comment type="caution">
    <text evidence="3">The sequence shown here is derived from an EMBL/GenBank/DDBJ whole genome shotgun (WGS) entry which is preliminary data.</text>
</comment>
<sequence>MCRVPGTSGDSISSAGKIDLSERLDPKTLGVVSPGVDGLGILCLKSATPSPCHAFQGEKANDRTGMRVSNRERERERERFLARKIFFCLVLLTLSLTFAENGWKTGRNDFEREKSFPEEDDDDDDDDDKNLPCPPHLINICCQLFYFSVGNPSCGGFSFPKTNSYCFGFS</sequence>
<name>A0AAN8NS76_POLSC</name>
<gene>
    <name evidence="3" type="ORF">RUM43_005937</name>
</gene>
<feature type="transmembrane region" description="Helical" evidence="2">
    <location>
        <begin position="81"/>
        <end position="99"/>
    </location>
</feature>
<feature type="compositionally biased region" description="Acidic residues" evidence="1">
    <location>
        <begin position="118"/>
        <end position="128"/>
    </location>
</feature>
<accession>A0AAN8NS76</accession>
<evidence type="ECO:0000313" key="4">
    <source>
        <dbReference type="Proteomes" id="UP001372834"/>
    </source>
</evidence>
<evidence type="ECO:0000313" key="3">
    <source>
        <dbReference type="EMBL" id="KAK6625638.1"/>
    </source>
</evidence>
<keyword evidence="2" id="KW-1133">Transmembrane helix</keyword>
<dbReference type="Proteomes" id="UP001372834">
    <property type="component" value="Unassembled WGS sequence"/>
</dbReference>
<evidence type="ECO:0000256" key="2">
    <source>
        <dbReference type="SAM" id="Phobius"/>
    </source>
</evidence>
<feature type="region of interest" description="Disordered" evidence="1">
    <location>
        <begin position="110"/>
        <end position="129"/>
    </location>
</feature>